<organism evidence="1 2">
    <name type="scientific">Methylobacter tundripaludum</name>
    <dbReference type="NCBI Taxonomy" id="173365"/>
    <lineage>
        <taxon>Bacteria</taxon>
        <taxon>Pseudomonadati</taxon>
        <taxon>Pseudomonadota</taxon>
        <taxon>Gammaproteobacteria</taxon>
        <taxon>Methylococcales</taxon>
        <taxon>Methylococcaceae</taxon>
        <taxon>Methylobacter</taxon>
    </lineage>
</organism>
<dbReference type="RefSeq" id="WP_104422739.1">
    <property type="nucleotide sequence ID" value="NZ_PTIY01000003.1"/>
</dbReference>
<evidence type="ECO:0000313" key="1">
    <source>
        <dbReference type="EMBL" id="PPK72641.1"/>
    </source>
</evidence>
<sequence>MSKVITAPIDPETEVTREDIAKMAGCSLAKVGFVTIRDKWGFPKPSRPGPKGKLIYPRLAVLEWLRLNNLKSMVFVAADRAPVGTYKQPMARLDSSAISKIHIGIRPAHKFTGTGKSKRVHVPVRNECEPQQLRPELSRFSNSISEYPIAVSY</sequence>
<name>A0A2S6H5D7_9GAMM</name>
<evidence type="ECO:0000313" key="2">
    <source>
        <dbReference type="Proteomes" id="UP000238071"/>
    </source>
</evidence>
<dbReference type="AlphaFoldDB" id="A0A2S6H5D7"/>
<keyword evidence="2" id="KW-1185">Reference proteome</keyword>
<evidence type="ECO:0008006" key="3">
    <source>
        <dbReference type="Google" id="ProtNLM"/>
    </source>
</evidence>
<reference evidence="1 2" key="1">
    <citation type="submission" date="2018-02" db="EMBL/GenBank/DDBJ databases">
        <title>Subsurface microbial communities from deep shales in Ohio and West Virginia, USA.</title>
        <authorList>
            <person name="Wrighton K."/>
        </authorList>
    </citation>
    <scope>NUCLEOTIDE SEQUENCE [LARGE SCALE GENOMIC DNA]</scope>
    <source>
        <strain evidence="1 2">OWC-G53F</strain>
    </source>
</reference>
<protein>
    <recommendedName>
        <fullName evidence="3">Helix-turn-helix domain-containing protein</fullName>
    </recommendedName>
</protein>
<proteinExistence type="predicted"/>
<gene>
    <name evidence="1" type="ORF">B0F88_10374</name>
</gene>
<dbReference type="Proteomes" id="UP000238071">
    <property type="component" value="Unassembled WGS sequence"/>
</dbReference>
<comment type="caution">
    <text evidence="1">The sequence shown here is derived from an EMBL/GenBank/DDBJ whole genome shotgun (WGS) entry which is preliminary data.</text>
</comment>
<accession>A0A2S6H5D7</accession>
<dbReference type="EMBL" id="PTIY01000003">
    <property type="protein sequence ID" value="PPK72641.1"/>
    <property type="molecule type" value="Genomic_DNA"/>
</dbReference>